<keyword evidence="3" id="KW-1185">Reference proteome</keyword>
<keyword evidence="1" id="KW-1133">Transmembrane helix</keyword>
<proteinExistence type="predicted"/>
<dbReference type="InterPro" id="IPR007165">
    <property type="entry name" value="Phage_holin_4_2"/>
</dbReference>
<feature type="transmembrane region" description="Helical" evidence="1">
    <location>
        <begin position="55"/>
        <end position="75"/>
    </location>
</feature>
<sequence>MITNILLLSISIFLVSKMMSGIHLKSFWTAVVVAIVYSIADILLYWLLVIISMPLIIITFGLFVFVLNAFLLWITDQILDDFEIEDLGTTLVASLIITVINLILGWIFLPAG</sequence>
<feature type="transmembrane region" description="Helical" evidence="1">
    <location>
        <begin position="30"/>
        <end position="48"/>
    </location>
</feature>
<name>A0A5R9II67_9GAMM</name>
<dbReference type="PANTHER" id="PTHR37309:SF1">
    <property type="entry name" value="SLR0284 PROTEIN"/>
    <property type="match status" value="1"/>
</dbReference>
<dbReference type="EMBL" id="VCBC01000008">
    <property type="protein sequence ID" value="TLU65224.1"/>
    <property type="molecule type" value="Genomic_DNA"/>
</dbReference>
<protein>
    <submittedName>
        <fullName evidence="2">Phage holin family protein</fullName>
    </submittedName>
</protein>
<gene>
    <name evidence="2" type="ORF">FE810_09500</name>
</gene>
<evidence type="ECO:0000313" key="3">
    <source>
        <dbReference type="Proteomes" id="UP000307790"/>
    </source>
</evidence>
<evidence type="ECO:0000313" key="2">
    <source>
        <dbReference type="EMBL" id="TLU65224.1"/>
    </source>
</evidence>
<keyword evidence="1" id="KW-0472">Membrane</keyword>
<comment type="caution">
    <text evidence="2">The sequence shown here is derived from an EMBL/GenBank/DDBJ whole genome shotgun (WGS) entry which is preliminary data.</text>
</comment>
<dbReference type="Pfam" id="PF04020">
    <property type="entry name" value="Phage_holin_4_2"/>
    <property type="match status" value="1"/>
</dbReference>
<dbReference type="OrthoDB" id="6402664at2"/>
<reference evidence="2 3" key="1">
    <citation type="submission" date="2019-05" db="EMBL/GenBank/DDBJ databases">
        <title>Genome sequences of Thalassotalea litorea 1K03283.</title>
        <authorList>
            <person name="Zhang D."/>
        </authorList>
    </citation>
    <scope>NUCLEOTIDE SEQUENCE [LARGE SCALE GENOMIC DNA]</scope>
    <source>
        <strain evidence="2 3">MCCC 1K03283</strain>
    </source>
</reference>
<dbReference type="PANTHER" id="PTHR37309">
    <property type="entry name" value="SLR0284 PROTEIN"/>
    <property type="match status" value="1"/>
</dbReference>
<dbReference type="Proteomes" id="UP000307790">
    <property type="component" value="Unassembled WGS sequence"/>
</dbReference>
<keyword evidence="1" id="KW-0812">Transmembrane</keyword>
<evidence type="ECO:0000256" key="1">
    <source>
        <dbReference type="SAM" id="Phobius"/>
    </source>
</evidence>
<accession>A0A5R9II67</accession>
<organism evidence="2 3">
    <name type="scientific">Thalassotalea litorea</name>
    <dbReference type="NCBI Taxonomy" id="2020715"/>
    <lineage>
        <taxon>Bacteria</taxon>
        <taxon>Pseudomonadati</taxon>
        <taxon>Pseudomonadota</taxon>
        <taxon>Gammaproteobacteria</taxon>
        <taxon>Alteromonadales</taxon>
        <taxon>Colwelliaceae</taxon>
        <taxon>Thalassotalea</taxon>
    </lineage>
</organism>
<dbReference type="AlphaFoldDB" id="A0A5R9II67"/>
<feature type="transmembrane region" description="Helical" evidence="1">
    <location>
        <begin position="87"/>
        <end position="109"/>
    </location>
</feature>